<name>A0A6A7C6G7_9PEZI</name>
<keyword evidence="2" id="KW-1185">Reference proteome</keyword>
<evidence type="ECO:0000313" key="2">
    <source>
        <dbReference type="Proteomes" id="UP000799421"/>
    </source>
</evidence>
<reference evidence="1" key="1">
    <citation type="journal article" date="2020" name="Stud. Mycol.">
        <title>101 Dothideomycetes genomes: a test case for predicting lifestyles and emergence of pathogens.</title>
        <authorList>
            <person name="Haridas S."/>
            <person name="Albert R."/>
            <person name="Binder M."/>
            <person name="Bloem J."/>
            <person name="Labutti K."/>
            <person name="Salamov A."/>
            <person name="Andreopoulos B."/>
            <person name="Baker S."/>
            <person name="Barry K."/>
            <person name="Bills G."/>
            <person name="Bluhm B."/>
            <person name="Cannon C."/>
            <person name="Castanera R."/>
            <person name="Culley D."/>
            <person name="Daum C."/>
            <person name="Ezra D."/>
            <person name="Gonzalez J."/>
            <person name="Henrissat B."/>
            <person name="Kuo A."/>
            <person name="Liang C."/>
            <person name="Lipzen A."/>
            <person name="Lutzoni F."/>
            <person name="Magnuson J."/>
            <person name="Mondo S."/>
            <person name="Nolan M."/>
            <person name="Ohm R."/>
            <person name="Pangilinan J."/>
            <person name="Park H.-J."/>
            <person name="Ramirez L."/>
            <person name="Alfaro M."/>
            <person name="Sun H."/>
            <person name="Tritt A."/>
            <person name="Yoshinaga Y."/>
            <person name="Zwiers L.-H."/>
            <person name="Turgeon B."/>
            <person name="Goodwin S."/>
            <person name="Spatafora J."/>
            <person name="Crous P."/>
            <person name="Grigoriev I."/>
        </authorList>
    </citation>
    <scope>NUCLEOTIDE SEQUENCE</scope>
    <source>
        <strain evidence="1">CBS 480.64</strain>
    </source>
</reference>
<dbReference type="AlphaFoldDB" id="A0A6A7C6G7"/>
<gene>
    <name evidence="1" type="ORF">K470DRAFT_163450</name>
</gene>
<sequence length="232" mass="26146">MTRAGRKVPENCRGPMIQKQLCPNHEHPVFITTIVISSTQDLFRNTAKTRCRIGWEQGSYFINTIEDSSSLQNLLTTLKLTRHCMGSLPSSTMRYNPICLDFNKLPTSTSTGGKIYFFDSHDIFETILSPEELGMKMHKGFGHVVDQAVQPWQDTMRSSEGQPILPSNFLKYPCNSTGCACRGNSLAELHSPSAQTSLTAPRRRVIHWPPSFSSTLPAFFCDRRSIRRASCR</sequence>
<protein>
    <submittedName>
        <fullName evidence="1">Uncharacterized protein</fullName>
    </submittedName>
</protein>
<evidence type="ECO:0000313" key="1">
    <source>
        <dbReference type="EMBL" id="KAF2862659.1"/>
    </source>
</evidence>
<accession>A0A6A7C6G7</accession>
<proteinExistence type="predicted"/>
<organism evidence="1 2">
    <name type="scientific">Piedraia hortae CBS 480.64</name>
    <dbReference type="NCBI Taxonomy" id="1314780"/>
    <lineage>
        <taxon>Eukaryota</taxon>
        <taxon>Fungi</taxon>
        <taxon>Dikarya</taxon>
        <taxon>Ascomycota</taxon>
        <taxon>Pezizomycotina</taxon>
        <taxon>Dothideomycetes</taxon>
        <taxon>Dothideomycetidae</taxon>
        <taxon>Capnodiales</taxon>
        <taxon>Piedraiaceae</taxon>
        <taxon>Piedraia</taxon>
    </lineage>
</organism>
<dbReference type="EMBL" id="MU005964">
    <property type="protein sequence ID" value="KAF2862659.1"/>
    <property type="molecule type" value="Genomic_DNA"/>
</dbReference>
<dbReference type="Proteomes" id="UP000799421">
    <property type="component" value="Unassembled WGS sequence"/>
</dbReference>